<keyword evidence="2" id="KW-1185">Reference proteome</keyword>
<comment type="caution">
    <text evidence="1">The sequence shown here is derived from an EMBL/GenBank/DDBJ whole genome shotgun (WGS) entry which is preliminary data.</text>
</comment>
<dbReference type="AlphaFoldDB" id="A0AAN8EL13"/>
<name>A0AAN8EL13_9EURO</name>
<dbReference type="SUPFAM" id="SSF51735">
    <property type="entry name" value="NAD(P)-binding Rossmann-fold domains"/>
    <property type="match status" value="1"/>
</dbReference>
<dbReference type="EMBL" id="JAKLMC020000001">
    <property type="protein sequence ID" value="KAK5958229.1"/>
    <property type="molecule type" value="Genomic_DNA"/>
</dbReference>
<evidence type="ECO:0000313" key="2">
    <source>
        <dbReference type="Proteomes" id="UP001316803"/>
    </source>
</evidence>
<proteinExistence type="predicted"/>
<accession>A0AAN8EL13</accession>
<organism evidence="1 2">
    <name type="scientific">Knufia fluminis</name>
    <dbReference type="NCBI Taxonomy" id="191047"/>
    <lineage>
        <taxon>Eukaryota</taxon>
        <taxon>Fungi</taxon>
        <taxon>Dikarya</taxon>
        <taxon>Ascomycota</taxon>
        <taxon>Pezizomycotina</taxon>
        <taxon>Eurotiomycetes</taxon>
        <taxon>Chaetothyriomycetidae</taxon>
        <taxon>Chaetothyriales</taxon>
        <taxon>Trichomeriaceae</taxon>
        <taxon>Knufia</taxon>
    </lineage>
</organism>
<dbReference type="InterPro" id="IPR036291">
    <property type="entry name" value="NAD(P)-bd_dom_sf"/>
</dbReference>
<sequence length="483" mass="54436">MAPSKVASRRYDIILLLTVVTTLPITTLLLWFNYAAIVLADQKARVSFRKRKALWKRTILITGTGSAYGLNLARAFHKQGSRVIGADLTDQGFLSIARRSRAISKHYGLPQQPSLQDAEYLARCILIIVKKENVDLWIDCSHDLPLSTITTACTELQEKSSCACLAADAVNIQHLKNGEVFLDFLRGRSLPTPEVHQVRSRSDIHNVLNQTRGKKQFVLTSPEKAKPFDRQTLLPRRTLSQTYHDVSLVKINAGSPMRLEEHADPTVTYKCFAIVVQGAVRFFWAGQDPRIDGGYLHDNSALWQAMRAYTDAIARELGRDFSSHLNLTFGVIERVSHAGVEAKLLPLKGTYQLDPAFVLPASKSSDLVQAYTAIPQQALNGTSNSKDHEMTKTTRSTVDKQLAVQRYFLLEDIRSLFLDPCIGLLQRRTSLAQVLTNVVTLWHRLLFWDEAYYDFWDPVPAFWQYSVLFVWTTLFAPGQARSG</sequence>
<dbReference type="Gene3D" id="3.40.50.20">
    <property type="match status" value="1"/>
</dbReference>
<gene>
    <name evidence="1" type="ORF">OHC33_000071</name>
</gene>
<dbReference type="Proteomes" id="UP001316803">
    <property type="component" value="Unassembled WGS sequence"/>
</dbReference>
<protein>
    <submittedName>
        <fullName evidence="1">Uncharacterized protein</fullName>
    </submittedName>
</protein>
<evidence type="ECO:0000313" key="1">
    <source>
        <dbReference type="EMBL" id="KAK5958229.1"/>
    </source>
</evidence>
<reference evidence="1 2" key="1">
    <citation type="submission" date="2022-12" db="EMBL/GenBank/DDBJ databases">
        <title>Genomic features and morphological characterization of a novel Knufia sp. strain isolated from spacecraft assembly facility.</title>
        <authorList>
            <person name="Teixeira M."/>
            <person name="Chander A.M."/>
            <person name="Stajich J.E."/>
            <person name="Venkateswaran K."/>
        </authorList>
    </citation>
    <scope>NUCLEOTIDE SEQUENCE [LARGE SCALE GENOMIC DNA]</scope>
    <source>
        <strain evidence="1 2">FJI-L2-BK-P2</strain>
    </source>
</reference>